<evidence type="ECO:0000313" key="2">
    <source>
        <dbReference type="Proteomes" id="UP001303046"/>
    </source>
</evidence>
<comment type="caution">
    <text evidence="1">The sequence shown here is derived from an EMBL/GenBank/DDBJ whole genome shotgun (WGS) entry which is preliminary data.</text>
</comment>
<dbReference type="EMBL" id="JAVFWL010000003">
    <property type="protein sequence ID" value="KAK6744424.1"/>
    <property type="molecule type" value="Genomic_DNA"/>
</dbReference>
<dbReference type="Proteomes" id="UP001303046">
    <property type="component" value="Unassembled WGS sequence"/>
</dbReference>
<reference evidence="1 2" key="1">
    <citation type="submission" date="2023-08" db="EMBL/GenBank/DDBJ databases">
        <title>A Necator americanus chromosomal reference genome.</title>
        <authorList>
            <person name="Ilik V."/>
            <person name="Petrzelkova K.J."/>
            <person name="Pardy F."/>
            <person name="Fuh T."/>
            <person name="Niatou-Singa F.S."/>
            <person name="Gouil Q."/>
            <person name="Baker L."/>
            <person name="Ritchie M.E."/>
            <person name="Jex A.R."/>
            <person name="Gazzola D."/>
            <person name="Li H."/>
            <person name="Toshio Fujiwara R."/>
            <person name="Zhan B."/>
            <person name="Aroian R.V."/>
            <person name="Pafco B."/>
            <person name="Schwarz E.M."/>
        </authorList>
    </citation>
    <scope>NUCLEOTIDE SEQUENCE [LARGE SCALE GENOMIC DNA]</scope>
    <source>
        <strain evidence="1 2">Aroian</strain>
        <tissue evidence="1">Whole animal</tissue>
    </source>
</reference>
<protein>
    <submittedName>
        <fullName evidence="1">Uncharacterized protein</fullName>
    </submittedName>
</protein>
<gene>
    <name evidence="1" type="primary">Necator_chrIII.g12013</name>
    <name evidence="1" type="ORF">RB195_011247</name>
</gene>
<organism evidence="1 2">
    <name type="scientific">Necator americanus</name>
    <name type="common">Human hookworm</name>
    <dbReference type="NCBI Taxonomy" id="51031"/>
    <lineage>
        <taxon>Eukaryota</taxon>
        <taxon>Metazoa</taxon>
        <taxon>Ecdysozoa</taxon>
        <taxon>Nematoda</taxon>
        <taxon>Chromadorea</taxon>
        <taxon>Rhabditida</taxon>
        <taxon>Rhabditina</taxon>
        <taxon>Rhabditomorpha</taxon>
        <taxon>Strongyloidea</taxon>
        <taxon>Ancylostomatidae</taxon>
        <taxon>Bunostominae</taxon>
        <taxon>Necator</taxon>
    </lineage>
</organism>
<keyword evidence="2" id="KW-1185">Reference proteome</keyword>
<sequence>MQYCTQFQVSKQKRKKQQKREGTTKEIQDEIALTRRAENITEVCDICMVAVLISTFQRINICPMASVEDLEVWGWVDTSLQCCVSSDSAPLLQYGFVAPRCGQPILHQKLWCHSRPLNLLDLGDDQPLTIAAITTVSISGILSVRYCFHRSAPLS</sequence>
<evidence type="ECO:0000313" key="1">
    <source>
        <dbReference type="EMBL" id="KAK6744424.1"/>
    </source>
</evidence>
<accession>A0ABR1D1J8</accession>
<proteinExistence type="predicted"/>
<name>A0ABR1D1J8_NECAM</name>